<dbReference type="InterPro" id="IPR001223">
    <property type="entry name" value="Glyco_hydro18_cat"/>
</dbReference>
<keyword evidence="4" id="KW-0119">Carbohydrate metabolism</keyword>
<sequence>MQKTLLTCALAVAFSTSHAYAADCSNIAEWQADIAYNGGSQVQQDNNIYNANWWSQGNQPASHSGPWQEWTFVDSCMSSGNQDPSVTLISPLNNAQLTAQTDITLAANASDKDGSIQHVEFFINQQSIAVVDTAPYQINWTTVLGNYTITATATDNENATKTDVVNISVVSASENLAPSISISSPTSDTPISEGDTVTITANAEDKDGSVTQVEFFVDNQLIATSSSAPFTAQWTSTAGNHQITAKATDNENSTTTSSAITLTVDDVIVGGGCGDIPTFKSGTDYLAGDLVESNNHKYRCDVAGWCSSSSDWAYKPGEGQYWTDAWTDLGICAIAPDVKITSLNAQQTVLAGTTLTIDADATDADGTIEQVSFYANEQLIDTDLTAPYSTQWLASDLGNTTIKAVATDNEANTNEASATVTVSDQALVTSLTSPSSGSVVTLGKALTLSATATALTGDVRQVDFIINGNVVATDKTAPYSSSWTAQSAGNYTVTALATNGNGETALSTAASVKVQEPIETQHNLIGYWHNFVNGSGCPIRLRDISPAWDIIDIAFADNDRNSDGTVHFNLYNGDIRSSCEPLDPQQFKDDVRELRAQGKIIVLSLGGAEGTITLNNDADQANFVSSLTDIINEWGFDGLDIDLESGSNLLHGTEIQARLPVALKQIEANIGGDMYLTMAPEHPYVQGGMIAYSGIWGAYIPMINELRDMLNLLHVQLYNNGGLANPYTSGVAPEGSVDMMVASVKMLVEGFELADGSQFAPLRDDQVAIGLPSGPSSANSGQAPTQNIIDALDCVTKGNSCGSVVPTKLYPNFGGVMTWSINWDVHDGFNFSGPIGDKLQQMNSQR</sequence>
<dbReference type="AlphaFoldDB" id="A0A2S7VX12"/>
<gene>
    <name evidence="9" type="ORF">BTO08_03755</name>
</gene>
<dbReference type="GO" id="GO:0008843">
    <property type="term" value="F:endochitinase activity"/>
    <property type="evidence" value="ECO:0007669"/>
    <property type="project" value="UniProtKB-EC"/>
</dbReference>
<reference evidence="9 10" key="1">
    <citation type="submission" date="2016-12" db="EMBL/GenBank/DDBJ databases">
        <title>Diversity of luminous bacteria.</title>
        <authorList>
            <person name="Yoshizawa S."/>
            <person name="Kogure K."/>
        </authorList>
    </citation>
    <scope>NUCLEOTIDE SEQUENCE [LARGE SCALE GENOMIC DNA]</scope>
    <source>
        <strain evidence="9 10">LC1-200</strain>
    </source>
</reference>
<evidence type="ECO:0000313" key="9">
    <source>
        <dbReference type="EMBL" id="PQJ66601.1"/>
    </source>
</evidence>
<dbReference type="PANTHER" id="PTHR45708">
    <property type="entry name" value="ENDOCHITINASE"/>
    <property type="match status" value="1"/>
</dbReference>
<dbReference type="InterPro" id="IPR036573">
    <property type="entry name" value="CBM_sf_5/12"/>
</dbReference>
<dbReference type="GO" id="GO:0008061">
    <property type="term" value="F:chitin binding"/>
    <property type="evidence" value="ECO:0007669"/>
    <property type="project" value="InterPro"/>
</dbReference>
<dbReference type="GO" id="GO:0005576">
    <property type="term" value="C:extracellular region"/>
    <property type="evidence" value="ECO:0007669"/>
    <property type="project" value="InterPro"/>
</dbReference>
<feature type="chain" id="PRO_5015776934" description="chitinase" evidence="7">
    <location>
        <begin position="22"/>
        <end position="846"/>
    </location>
</feature>
<dbReference type="GO" id="GO:0030246">
    <property type="term" value="F:carbohydrate binding"/>
    <property type="evidence" value="ECO:0007669"/>
    <property type="project" value="InterPro"/>
</dbReference>
<dbReference type="OrthoDB" id="315328at2"/>
<keyword evidence="3 6" id="KW-0378">Hydrolase</keyword>
<dbReference type="InterPro" id="IPR003610">
    <property type="entry name" value="CBM5/12"/>
</dbReference>
<dbReference type="PROSITE" id="PS01095">
    <property type="entry name" value="GH18_1"/>
    <property type="match status" value="1"/>
</dbReference>
<dbReference type="PANTHER" id="PTHR45708:SF49">
    <property type="entry name" value="ENDOCHITINASE"/>
    <property type="match status" value="1"/>
</dbReference>
<dbReference type="InterPro" id="IPR013783">
    <property type="entry name" value="Ig-like_fold"/>
</dbReference>
<dbReference type="InterPro" id="IPR011583">
    <property type="entry name" value="Chitinase_II/V-like_cat"/>
</dbReference>
<proteinExistence type="inferred from homology"/>
<evidence type="ECO:0000259" key="8">
    <source>
        <dbReference type="PROSITE" id="PS51910"/>
    </source>
</evidence>
<dbReference type="SUPFAM" id="SSF51055">
    <property type="entry name" value="Carbohydrate binding domain"/>
    <property type="match status" value="1"/>
</dbReference>
<feature type="domain" description="GH18" evidence="8">
    <location>
        <begin position="522"/>
        <end position="842"/>
    </location>
</feature>
<dbReference type="Gene3D" id="2.10.10.20">
    <property type="entry name" value="Carbohydrate-binding module superfamily 5/12"/>
    <property type="match status" value="1"/>
</dbReference>
<evidence type="ECO:0000313" key="10">
    <source>
        <dbReference type="Proteomes" id="UP000238730"/>
    </source>
</evidence>
<comment type="caution">
    <text evidence="9">The sequence shown here is derived from an EMBL/GenBank/DDBJ whole genome shotgun (WGS) entry which is preliminary data.</text>
</comment>
<accession>A0A2S7VX12</accession>
<comment type="similarity">
    <text evidence="1">Belongs to the glycosyl hydrolase 18 family. Chitinase class II subfamily.</text>
</comment>
<dbReference type="EMBL" id="MSCJ01000001">
    <property type="protein sequence ID" value="PQJ66601.1"/>
    <property type="molecule type" value="Genomic_DNA"/>
</dbReference>
<dbReference type="CDD" id="cd02871">
    <property type="entry name" value="GH18_chitinase_D-like"/>
    <property type="match status" value="1"/>
</dbReference>
<dbReference type="InterPro" id="IPR050542">
    <property type="entry name" value="Glycosyl_Hydrlase18_Chitinase"/>
</dbReference>
<dbReference type="RefSeq" id="WP_105059951.1">
    <property type="nucleotide sequence ID" value="NZ_MSCJ01000001.1"/>
</dbReference>
<evidence type="ECO:0000256" key="1">
    <source>
        <dbReference type="ARBA" id="ARBA00009121"/>
    </source>
</evidence>
<keyword evidence="5 6" id="KW-0326">Glycosidase</keyword>
<evidence type="ECO:0000256" key="4">
    <source>
        <dbReference type="ARBA" id="ARBA00023277"/>
    </source>
</evidence>
<dbReference type="Pfam" id="PF00704">
    <property type="entry name" value="Glyco_hydro_18"/>
    <property type="match status" value="1"/>
</dbReference>
<dbReference type="SUPFAM" id="SSF51445">
    <property type="entry name" value="(Trans)glycosidases"/>
    <property type="match status" value="1"/>
</dbReference>
<name>A0A2S7VX12_PHOAN</name>
<dbReference type="Pfam" id="PF17957">
    <property type="entry name" value="Big_7"/>
    <property type="match status" value="4"/>
</dbReference>
<keyword evidence="7" id="KW-0732">Signal</keyword>
<feature type="signal peptide" evidence="7">
    <location>
        <begin position="1"/>
        <end position="21"/>
    </location>
</feature>
<evidence type="ECO:0000256" key="2">
    <source>
        <dbReference type="ARBA" id="ARBA00012729"/>
    </source>
</evidence>
<dbReference type="Gene3D" id="2.60.40.10">
    <property type="entry name" value="Immunoglobulins"/>
    <property type="match status" value="4"/>
</dbReference>
<dbReference type="CDD" id="cd12215">
    <property type="entry name" value="ChiC_BD"/>
    <property type="match status" value="1"/>
</dbReference>
<evidence type="ECO:0000256" key="5">
    <source>
        <dbReference type="ARBA" id="ARBA00023295"/>
    </source>
</evidence>
<dbReference type="InterPro" id="IPR001579">
    <property type="entry name" value="Glyco_hydro_18_chit_AS"/>
</dbReference>
<dbReference type="Gene3D" id="3.20.20.80">
    <property type="entry name" value="Glycosidases"/>
    <property type="match status" value="1"/>
</dbReference>
<dbReference type="EC" id="3.2.1.14" evidence="2"/>
<dbReference type="InterPro" id="IPR017853">
    <property type="entry name" value="GH"/>
</dbReference>
<dbReference type="Proteomes" id="UP000238730">
    <property type="component" value="Unassembled WGS sequence"/>
</dbReference>
<dbReference type="GO" id="GO:0005975">
    <property type="term" value="P:carbohydrate metabolic process"/>
    <property type="evidence" value="ECO:0007669"/>
    <property type="project" value="InterPro"/>
</dbReference>
<organism evidence="9 10">
    <name type="scientific">Photobacterium angustum</name>
    <dbReference type="NCBI Taxonomy" id="661"/>
    <lineage>
        <taxon>Bacteria</taxon>
        <taxon>Pseudomonadati</taxon>
        <taxon>Pseudomonadota</taxon>
        <taxon>Gammaproteobacteria</taxon>
        <taxon>Vibrionales</taxon>
        <taxon>Vibrionaceae</taxon>
        <taxon>Photobacterium</taxon>
    </lineage>
</organism>
<dbReference type="PROSITE" id="PS51910">
    <property type="entry name" value="GH18_2"/>
    <property type="match status" value="1"/>
</dbReference>
<evidence type="ECO:0000256" key="7">
    <source>
        <dbReference type="SAM" id="SignalP"/>
    </source>
</evidence>
<dbReference type="SMART" id="SM00495">
    <property type="entry name" value="ChtBD3"/>
    <property type="match status" value="2"/>
</dbReference>
<evidence type="ECO:0000256" key="3">
    <source>
        <dbReference type="ARBA" id="ARBA00022801"/>
    </source>
</evidence>
<dbReference type="SMART" id="SM00636">
    <property type="entry name" value="Glyco_18"/>
    <property type="match status" value="1"/>
</dbReference>
<evidence type="ECO:0000256" key="6">
    <source>
        <dbReference type="RuleBase" id="RU000489"/>
    </source>
</evidence>
<protein>
    <recommendedName>
        <fullName evidence="2">chitinase</fullName>
        <ecNumber evidence="2">3.2.1.14</ecNumber>
    </recommendedName>
</protein>